<dbReference type="InterPro" id="IPR010985">
    <property type="entry name" value="Ribbon_hlx_hlx"/>
</dbReference>
<dbReference type="SUPFAM" id="SSF47598">
    <property type="entry name" value="Ribbon-helix-helix"/>
    <property type="match status" value="1"/>
</dbReference>
<accession>X1BJJ0</accession>
<organism evidence="2">
    <name type="scientific">marine sediment metagenome</name>
    <dbReference type="NCBI Taxonomy" id="412755"/>
    <lineage>
        <taxon>unclassified sequences</taxon>
        <taxon>metagenomes</taxon>
        <taxon>ecological metagenomes</taxon>
    </lineage>
</organism>
<proteinExistence type="predicted"/>
<dbReference type="AlphaFoldDB" id="X1BJJ0"/>
<dbReference type="Gene3D" id="1.10.1220.10">
    <property type="entry name" value="Met repressor-like"/>
    <property type="match status" value="1"/>
</dbReference>
<protein>
    <recommendedName>
        <fullName evidence="1">Ribbon-helix-helix protein CopG domain-containing protein</fullName>
    </recommendedName>
</protein>
<dbReference type="EMBL" id="BART01001670">
    <property type="protein sequence ID" value="GAG72241.1"/>
    <property type="molecule type" value="Genomic_DNA"/>
</dbReference>
<gene>
    <name evidence="2" type="ORF">S01H4_05677</name>
</gene>
<comment type="caution">
    <text evidence="2">The sequence shown here is derived from an EMBL/GenBank/DDBJ whole genome shotgun (WGS) entry which is preliminary data.</text>
</comment>
<dbReference type="Pfam" id="PF01402">
    <property type="entry name" value="RHH_1"/>
    <property type="match status" value="1"/>
</dbReference>
<dbReference type="InterPro" id="IPR013321">
    <property type="entry name" value="Arc_rbn_hlx_hlx"/>
</dbReference>
<feature type="domain" description="Ribbon-helix-helix protein CopG" evidence="1">
    <location>
        <begin position="10"/>
        <end position="44"/>
    </location>
</feature>
<reference evidence="2" key="1">
    <citation type="journal article" date="2014" name="Front. Microbiol.">
        <title>High frequency of phylogenetically diverse reductive dehalogenase-homologous genes in deep subseafloor sedimentary metagenomes.</title>
        <authorList>
            <person name="Kawai M."/>
            <person name="Futagami T."/>
            <person name="Toyoda A."/>
            <person name="Takaki Y."/>
            <person name="Nishi S."/>
            <person name="Hori S."/>
            <person name="Arai W."/>
            <person name="Tsubouchi T."/>
            <person name="Morono Y."/>
            <person name="Uchiyama I."/>
            <person name="Ito T."/>
            <person name="Fujiyama A."/>
            <person name="Inagaki F."/>
            <person name="Takami H."/>
        </authorList>
    </citation>
    <scope>NUCLEOTIDE SEQUENCE</scope>
    <source>
        <strain evidence="2">Expedition CK06-06</strain>
    </source>
</reference>
<dbReference type="GO" id="GO:0006355">
    <property type="term" value="P:regulation of DNA-templated transcription"/>
    <property type="evidence" value="ECO:0007669"/>
    <property type="project" value="InterPro"/>
</dbReference>
<sequence>MNKIKIAAFLDKDVMLKLKILAKITNKSTSYLIREAVTEYIAKKIPNKEIGIIGIVNSGDPHFAENDEEYFKKKFSIIGIGSSGGSDIANKKEEYLKGFGED</sequence>
<evidence type="ECO:0000313" key="2">
    <source>
        <dbReference type="EMBL" id="GAG72241.1"/>
    </source>
</evidence>
<name>X1BJJ0_9ZZZZ</name>
<evidence type="ECO:0000259" key="1">
    <source>
        <dbReference type="Pfam" id="PF01402"/>
    </source>
</evidence>
<dbReference type="InterPro" id="IPR002145">
    <property type="entry name" value="CopG"/>
</dbReference>